<keyword evidence="2" id="KW-1185">Reference proteome</keyword>
<protein>
    <submittedName>
        <fullName evidence="1">Spherulation-specific family 4 protein</fullName>
    </submittedName>
</protein>
<reference evidence="1 2" key="1">
    <citation type="submission" date="2019-06" db="EMBL/GenBank/DDBJ databases">
        <title>Sequencing the genomes of 1000 actinobacteria strains.</title>
        <authorList>
            <person name="Klenk H.-P."/>
        </authorList>
    </citation>
    <scope>NUCLEOTIDE SEQUENCE [LARGE SCALE GENOMIC DNA]</scope>
    <source>
        <strain evidence="1 2">DSM 44826</strain>
    </source>
</reference>
<dbReference type="OrthoDB" id="508445at2"/>
<organism evidence="1 2">
    <name type="scientific">Kitasatospora viridis</name>
    <dbReference type="NCBI Taxonomy" id="281105"/>
    <lineage>
        <taxon>Bacteria</taxon>
        <taxon>Bacillati</taxon>
        <taxon>Actinomycetota</taxon>
        <taxon>Actinomycetes</taxon>
        <taxon>Kitasatosporales</taxon>
        <taxon>Streptomycetaceae</taxon>
        <taxon>Kitasatospora</taxon>
    </lineage>
</organism>
<accession>A0A561S9X5</accession>
<dbReference type="PANTHER" id="PTHR35040:SF9">
    <property type="entry name" value="4-LIKE CELL SURFACE PROTEIN, PUTATIVE (AFU_ORTHOLOGUE AFUA_4G14080)-RELATED"/>
    <property type="match status" value="1"/>
</dbReference>
<dbReference type="RefSeq" id="WP_145911484.1">
    <property type="nucleotide sequence ID" value="NZ_BAAAMZ010000022.1"/>
</dbReference>
<dbReference type="EMBL" id="VIWT01000008">
    <property type="protein sequence ID" value="TWF71683.1"/>
    <property type="molecule type" value="Genomic_DNA"/>
</dbReference>
<comment type="caution">
    <text evidence="1">The sequence shown here is derived from an EMBL/GenBank/DDBJ whole genome shotgun (WGS) entry which is preliminary data.</text>
</comment>
<name>A0A561S9X5_9ACTN</name>
<dbReference type="Pfam" id="PF12138">
    <property type="entry name" value="Spherulin4"/>
    <property type="match status" value="1"/>
</dbReference>
<proteinExistence type="predicted"/>
<evidence type="ECO:0000313" key="2">
    <source>
        <dbReference type="Proteomes" id="UP000317940"/>
    </source>
</evidence>
<dbReference type="InterPro" id="IPR021986">
    <property type="entry name" value="Spherulin4"/>
</dbReference>
<gene>
    <name evidence="1" type="ORF">FHX73_1854</name>
</gene>
<evidence type="ECO:0000313" key="1">
    <source>
        <dbReference type="EMBL" id="TWF71683.1"/>
    </source>
</evidence>
<dbReference type="AlphaFoldDB" id="A0A561S9X5"/>
<dbReference type="Proteomes" id="UP000317940">
    <property type="component" value="Unassembled WGS sequence"/>
</dbReference>
<sequence>MLAPSTMGAGVPLYVHPGINGAPWADLAVPGLPVDWVVLNQFNGPGTTEDTVLSDVGKAVMAAGTTVAAYIAYTYGTRLDFNVFQDMDTWRGRGFSAVFLDQCPPDPGHIQSTATTVLGLRKHGARFVVLNPGVVPDPAYIAMADQTVIFEGTVQDWMAWTPPTWLGNFPPSRYAVVLKSVPDLASSQQAIARAYARGIRTVFCYNSPNLAAGNPYDGLPSYWPQNVKQLSSLHPDAWTG</sequence>
<dbReference type="PANTHER" id="PTHR35040">
    <property type="match status" value="1"/>
</dbReference>